<evidence type="ECO:0000256" key="3">
    <source>
        <dbReference type="ARBA" id="ARBA00022989"/>
    </source>
</evidence>
<sequence>MKNYLGELLSDAAKRFVPFKDWITELKNPEVLRADIFAGITVALVLIPQSMAYAQLAGLPPQLGLYAAFLVPIVAALFGSSRQLQNGPVAIISLMTAAALLPLNLSPEQYIAYAAMVAVMAGIMQLVLGLLRLGVMVDFLSHPVVIGFINAAAIVISSLQVSKLIGVDDIQSEHLYETIWELMKATPEGYHPATLAMGVFSLFLLLLFKKLTPQLPGILLTVIIATALAWMLDFEQLGGKVAGNIERGLPSFIMPTIDPKDITSLLMPALMIALLSFVEAFSIAKAVAAKTRQHLSANQEMVGKGLANIVAGVTQGYAVSGSFSRTAVAFEAGARTGFTAIVSGIVVGITLLFLTPLLYHLPVATLAAVIIMAVIGMIQIEPFKHVWKVSPHDGVIAGVVFISTLVFAPHLEWGIFIGVILSLIFYLHKTMRPHFAEVAQDKDRALRDAHLFGMETSEDMAIFRHDGDLYFANASYLEKRLLNAVADKPKLKVLVLDLEAVDHIDATGEEMLTHLFQRLKEAGIDFYITRAKFKLTDALKRSGLYQRIGEDHFFSKRGYVIEAIRDKYGDAVDMSHLEGYRPKT</sequence>
<feature type="transmembrane region" description="Helical" evidence="5">
    <location>
        <begin position="265"/>
        <end position="284"/>
    </location>
</feature>
<evidence type="ECO:0000256" key="4">
    <source>
        <dbReference type="ARBA" id="ARBA00023136"/>
    </source>
</evidence>
<dbReference type="InterPro" id="IPR011547">
    <property type="entry name" value="SLC26A/SulP_dom"/>
</dbReference>
<dbReference type="InterPro" id="IPR036513">
    <property type="entry name" value="STAS_dom_sf"/>
</dbReference>
<feature type="transmembrane region" description="Helical" evidence="5">
    <location>
        <begin position="36"/>
        <end position="57"/>
    </location>
</feature>
<dbReference type="Pfam" id="PF00916">
    <property type="entry name" value="Sulfate_transp"/>
    <property type="match status" value="1"/>
</dbReference>
<proteinExistence type="predicted"/>
<reference evidence="7" key="1">
    <citation type="submission" date="2020-01" db="EMBL/GenBank/DDBJ databases">
        <authorList>
            <person name="Meier V. D."/>
            <person name="Meier V D."/>
        </authorList>
    </citation>
    <scope>NUCLEOTIDE SEQUENCE</scope>
    <source>
        <strain evidence="7">HLG_WM_MAG_09</strain>
    </source>
</reference>
<dbReference type="CDD" id="cd07042">
    <property type="entry name" value="STAS_SulP_like_sulfate_transporter"/>
    <property type="match status" value="1"/>
</dbReference>
<dbReference type="EMBL" id="CACVAT010000154">
    <property type="protein sequence ID" value="CAA6810648.1"/>
    <property type="molecule type" value="Genomic_DNA"/>
</dbReference>
<feature type="transmembrane region" description="Helical" evidence="5">
    <location>
        <begin position="87"/>
        <end position="105"/>
    </location>
</feature>
<dbReference type="SUPFAM" id="SSF52091">
    <property type="entry name" value="SpoIIaa-like"/>
    <property type="match status" value="1"/>
</dbReference>
<gene>
    <name evidence="7" type="ORF">HELGO_WM32882</name>
</gene>
<feature type="transmembrane region" description="Helical" evidence="5">
    <location>
        <begin position="400"/>
        <end position="427"/>
    </location>
</feature>
<dbReference type="AlphaFoldDB" id="A0A6S6SKE1"/>
<organism evidence="7">
    <name type="scientific">uncultured Thiotrichaceae bacterium</name>
    <dbReference type="NCBI Taxonomy" id="298394"/>
    <lineage>
        <taxon>Bacteria</taxon>
        <taxon>Pseudomonadati</taxon>
        <taxon>Pseudomonadota</taxon>
        <taxon>Gammaproteobacteria</taxon>
        <taxon>Thiotrichales</taxon>
        <taxon>Thiotrichaceae</taxon>
        <taxon>environmental samples</taxon>
    </lineage>
</organism>
<keyword evidence="3 5" id="KW-1133">Transmembrane helix</keyword>
<feature type="transmembrane region" description="Helical" evidence="5">
    <location>
        <begin position="143"/>
        <end position="161"/>
    </location>
</feature>
<dbReference type="GO" id="GO:0016020">
    <property type="term" value="C:membrane"/>
    <property type="evidence" value="ECO:0007669"/>
    <property type="project" value="UniProtKB-SubCell"/>
</dbReference>
<feature type="transmembrane region" description="Helical" evidence="5">
    <location>
        <begin position="361"/>
        <end position="380"/>
    </location>
</feature>
<evidence type="ECO:0000259" key="6">
    <source>
        <dbReference type="PROSITE" id="PS50801"/>
    </source>
</evidence>
<evidence type="ECO:0000313" key="7">
    <source>
        <dbReference type="EMBL" id="CAA6810648.1"/>
    </source>
</evidence>
<feature type="transmembrane region" description="Helical" evidence="5">
    <location>
        <begin position="215"/>
        <end position="232"/>
    </location>
</feature>
<evidence type="ECO:0000256" key="1">
    <source>
        <dbReference type="ARBA" id="ARBA00004141"/>
    </source>
</evidence>
<evidence type="ECO:0000256" key="2">
    <source>
        <dbReference type="ARBA" id="ARBA00022692"/>
    </source>
</evidence>
<feature type="transmembrane region" description="Helical" evidence="5">
    <location>
        <begin position="336"/>
        <end position="354"/>
    </location>
</feature>
<feature type="transmembrane region" description="Helical" evidence="5">
    <location>
        <begin position="111"/>
        <end position="131"/>
    </location>
</feature>
<feature type="transmembrane region" description="Helical" evidence="5">
    <location>
        <begin position="305"/>
        <end position="324"/>
    </location>
</feature>
<dbReference type="Pfam" id="PF01740">
    <property type="entry name" value="STAS"/>
    <property type="match status" value="1"/>
</dbReference>
<feature type="transmembrane region" description="Helical" evidence="5">
    <location>
        <begin position="63"/>
        <end position="80"/>
    </location>
</feature>
<protein>
    <submittedName>
        <fullName evidence="7">Sulfate permease</fullName>
    </submittedName>
</protein>
<dbReference type="InterPro" id="IPR001902">
    <property type="entry name" value="SLC26A/SulP_fam"/>
</dbReference>
<dbReference type="GO" id="GO:0055085">
    <property type="term" value="P:transmembrane transport"/>
    <property type="evidence" value="ECO:0007669"/>
    <property type="project" value="InterPro"/>
</dbReference>
<dbReference type="PROSITE" id="PS50801">
    <property type="entry name" value="STAS"/>
    <property type="match status" value="1"/>
</dbReference>
<keyword evidence="4 5" id="KW-0472">Membrane</keyword>
<dbReference type="Gene3D" id="3.30.750.24">
    <property type="entry name" value="STAS domain"/>
    <property type="match status" value="1"/>
</dbReference>
<feature type="domain" description="STAS" evidence="6">
    <location>
        <begin position="450"/>
        <end position="564"/>
    </location>
</feature>
<name>A0A6S6SKE1_9GAMM</name>
<keyword evidence="2 5" id="KW-0812">Transmembrane</keyword>
<dbReference type="NCBIfam" id="TIGR00815">
    <property type="entry name" value="sulP"/>
    <property type="match status" value="1"/>
</dbReference>
<feature type="transmembrane region" description="Helical" evidence="5">
    <location>
        <begin position="190"/>
        <end position="208"/>
    </location>
</feature>
<dbReference type="InterPro" id="IPR002645">
    <property type="entry name" value="STAS_dom"/>
</dbReference>
<accession>A0A6S6SKE1</accession>
<dbReference type="PANTHER" id="PTHR11814">
    <property type="entry name" value="SULFATE TRANSPORTER"/>
    <property type="match status" value="1"/>
</dbReference>
<evidence type="ECO:0000256" key="5">
    <source>
        <dbReference type="SAM" id="Phobius"/>
    </source>
</evidence>
<comment type="subcellular location">
    <subcellularLocation>
        <location evidence="1">Membrane</location>
        <topology evidence="1">Multi-pass membrane protein</topology>
    </subcellularLocation>
</comment>